<evidence type="ECO:0000256" key="1">
    <source>
        <dbReference type="SAM" id="MobiDB-lite"/>
    </source>
</evidence>
<feature type="compositionally biased region" description="Basic residues" evidence="1">
    <location>
        <begin position="22"/>
        <end position="36"/>
    </location>
</feature>
<gene>
    <name evidence="2" type="ORF">WA026_015845</name>
</gene>
<organism evidence="2 3">
    <name type="scientific">Henosepilachna vigintioctopunctata</name>
    <dbReference type="NCBI Taxonomy" id="420089"/>
    <lineage>
        <taxon>Eukaryota</taxon>
        <taxon>Metazoa</taxon>
        <taxon>Ecdysozoa</taxon>
        <taxon>Arthropoda</taxon>
        <taxon>Hexapoda</taxon>
        <taxon>Insecta</taxon>
        <taxon>Pterygota</taxon>
        <taxon>Neoptera</taxon>
        <taxon>Endopterygota</taxon>
        <taxon>Coleoptera</taxon>
        <taxon>Polyphaga</taxon>
        <taxon>Cucujiformia</taxon>
        <taxon>Coccinelloidea</taxon>
        <taxon>Coccinellidae</taxon>
        <taxon>Epilachninae</taxon>
        <taxon>Epilachnini</taxon>
        <taxon>Henosepilachna</taxon>
    </lineage>
</organism>
<feature type="compositionally biased region" description="Basic residues" evidence="1">
    <location>
        <begin position="75"/>
        <end position="96"/>
    </location>
</feature>
<reference evidence="2 3" key="1">
    <citation type="submission" date="2023-03" db="EMBL/GenBank/DDBJ databases">
        <title>Genome insight into feeding habits of ladybird beetles.</title>
        <authorList>
            <person name="Li H.-S."/>
            <person name="Huang Y.-H."/>
            <person name="Pang H."/>
        </authorList>
    </citation>
    <scope>NUCLEOTIDE SEQUENCE [LARGE SCALE GENOMIC DNA]</scope>
    <source>
        <strain evidence="2">SYSU_2023b</strain>
        <tissue evidence="2">Whole body</tissue>
    </source>
</reference>
<sequence>MENKNEDKKKSKKRLKQDSIAYRKHRDKAYARKRKFLDKMTPKQREMKRLKDREYYQRKKAENKVKTVSDMTERQKRKQRKSWRKNSQKYKQKKKMLANILSYSPPDSENEIESDNRLSRKRLDSELQKVNYQFTRGFFMPEIIPL</sequence>
<name>A0AAW1V378_9CUCU</name>
<evidence type="ECO:0000313" key="2">
    <source>
        <dbReference type="EMBL" id="KAK9886334.1"/>
    </source>
</evidence>
<dbReference type="Proteomes" id="UP001431783">
    <property type="component" value="Unassembled WGS sequence"/>
</dbReference>
<evidence type="ECO:0000313" key="3">
    <source>
        <dbReference type="Proteomes" id="UP001431783"/>
    </source>
</evidence>
<dbReference type="AlphaFoldDB" id="A0AAW1V378"/>
<accession>A0AAW1V378</accession>
<dbReference type="EMBL" id="JARQZJ010000099">
    <property type="protein sequence ID" value="KAK9886334.1"/>
    <property type="molecule type" value="Genomic_DNA"/>
</dbReference>
<keyword evidence="3" id="KW-1185">Reference proteome</keyword>
<comment type="caution">
    <text evidence="2">The sequence shown here is derived from an EMBL/GenBank/DDBJ whole genome shotgun (WGS) entry which is preliminary data.</text>
</comment>
<protein>
    <submittedName>
        <fullName evidence="2">Uncharacterized protein</fullName>
    </submittedName>
</protein>
<feature type="region of interest" description="Disordered" evidence="1">
    <location>
        <begin position="1"/>
        <end position="116"/>
    </location>
</feature>
<feature type="compositionally biased region" description="Basic and acidic residues" evidence="1">
    <location>
        <begin position="37"/>
        <end position="74"/>
    </location>
</feature>
<proteinExistence type="predicted"/>